<dbReference type="FunFam" id="2.30.180.10:FF:000032">
    <property type="entry name" value="Fasciclin domain-containing protein, putative"/>
    <property type="match status" value="1"/>
</dbReference>
<dbReference type="Pfam" id="PF00395">
    <property type="entry name" value="SLH"/>
    <property type="match status" value="2"/>
</dbReference>
<dbReference type="OrthoDB" id="9759810at2"/>
<dbReference type="InterPro" id="IPR000782">
    <property type="entry name" value="FAS1_domain"/>
</dbReference>
<sequence>MPNLSDEEISVGCFYRFSPKKNYLLAFGLVITTINSIFLNSVFFSPSSFAQDSDHNSEFSFPSSFGRASDRNSEQILGQSQFSSTLFSDLGINFWASPFIQALVERNVITGFPDGTFRPNQPVKRAEFATMLQKAFNQNPVRQLNPGGFADVPTNYWASSAIREAYETGFMSGYPGNLFQPNQEILKVQAIVALTNGLGLIREDASNDILATYYSDAFSIPNYATNSVFAATKANMVVNYPDVGVLNPVGILTRAETAALIYQALVTQGQVQPLASNIPAASYVVAATPNSNSNNKDILSVASSSNSFTTLTSLLKSTGLANILQKPGPYTIFAPTNEAFAALPPDVVEQLRQPKNKEVLISILKYHVVPGELAANQLSGGKLQTFEGETIQIRVDSNSNQIAVNNTSVIQADIKANNGVIHAVNQVLIPPDLGDPEKPKTDTEIGTAENNRDNNTDSDNVKPGRATRGGSSYIGVAANFGLEGDTELGETNFAVISKIGLTKSLSVRPAAVIGDDTVFLVPLTLDFSGRKTPSIAGKSVGISPYLGAGVAIEAGDDTDVGLLVTGGVDVPLGSRFTINGSANAAFLDDDTDVGLMFGVGYNF</sequence>
<dbReference type="PROSITE" id="PS51272">
    <property type="entry name" value="SLH"/>
    <property type="match status" value="3"/>
</dbReference>
<dbReference type="Pfam" id="PF02469">
    <property type="entry name" value="Fasciclin"/>
    <property type="match status" value="1"/>
</dbReference>
<dbReference type="Gene3D" id="2.30.180.10">
    <property type="entry name" value="FAS1 domain"/>
    <property type="match status" value="1"/>
</dbReference>
<keyword evidence="6" id="KW-1185">Reference proteome</keyword>
<evidence type="ECO:0000259" key="4">
    <source>
        <dbReference type="PROSITE" id="PS51272"/>
    </source>
</evidence>
<dbReference type="PANTHER" id="PTHR10900">
    <property type="entry name" value="PERIOSTIN-RELATED"/>
    <property type="match status" value="1"/>
</dbReference>
<dbReference type="AlphaFoldDB" id="A0A0V7ZGV1"/>
<feature type="region of interest" description="Disordered" evidence="1">
    <location>
        <begin position="430"/>
        <end position="468"/>
    </location>
</feature>
<dbReference type="InterPro" id="IPR050904">
    <property type="entry name" value="Adhesion/Biosynth-related"/>
</dbReference>
<comment type="caution">
    <text evidence="5">The sequence shown here is derived from an EMBL/GenBank/DDBJ whole genome shotgun (WGS) entry which is preliminary data.</text>
</comment>
<dbReference type="EMBL" id="LMTZ01000131">
    <property type="protein sequence ID" value="KST63808.1"/>
    <property type="molecule type" value="Genomic_DNA"/>
</dbReference>
<protein>
    <submittedName>
        <fullName evidence="5">Beta-Ig-H3/fasciclin</fullName>
    </submittedName>
</protein>
<name>A0A0V7ZGV1_9CYAN</name>
<dbReference type="InterPro" id="IPR036378">
    <property type="entry name" value="FAS1_dom_sf"/>
</dbReference>
<evidence type="ECO:0000313" key="5">
    <source>
        <dbReference type="EMBL" id="KST63808.1"/>
    </source>
</evidence>
<feature type="compositionally biased region" description="Basic and acidic residues" evidence="1">
    <location>
        <begin position="450"/>
        <end position="462"/>
    </location>
</feature>
<feature type="domain" description="SLH" evidence="4">
    <location>
        <begin position="149"/>
        <end position="208"/>
    </location>
</feature>
<evidence type="ECO:0000256" key="1">
    <source>
        <dbReference type="SAM" id="MobiDB-lite"/>
    </source>
</evidence>
<dbReference type="InterPro" id="IPR001119">
    <property type="entry name" value="SLH_dom"/>
</dbReference>
<feature type="transmembrane region" description="Helical" evidence="2">
    <location>
        <begin position="23"/>
        <end position="44"/>
    </location>
</feature>
<feature type="domain" description="SLH" evidence="4">
    <location>
        <begin position="211"/>
        <end position="275"/>
    </location>
</feature>
<dbReference type="PROSITE" id="PS50213">
    <property type="entry name" value="FAS1"/>
    <property type="match status" value="1"/>
</dbReference>
<keyword evidence="2" id="KW-0472">Membrane</keyword>
<proteinExistence type="predicted"/>
<evidence type="ECO:0000256" key="2">
    <source>
        <dbReference type="SAM" id="Phobius"/>
    </source>
</evidence>
<dbReference type="SUPFAM" id="SSF82153">
    <property type="entry name" value="FAS1 domain"/>
    <property type="match status" value="1"/>
</dbReference>
<reference evidence="5 6" key="1">
    <citation type="journal article" date="2015" name="Genome Announc.">
        <title>Draft Genome of the Euendolithic (true boring) Cyanobacterium Mastigocoleus testarum strain BC008.</title>
        <authorList>
            <person name="Guida B.S."/>
            <person name="Garcia-Pichel F."/>
        </authorList>
    </citation>
    <scope>NUCLEOTIDE SEQUENCE [LARGE SCALE GENOMIC DNA]</scope>
    <source>
        <strain evidence="5 6">BC008</strain>
    </source>
</reference>
<keyword evidence="2" id="KW-1133">Transmembrane helix</keyword>
<evidence type="ECO:0000313" key="6">
    <source>
        <dbReference type="Proteomes" id="UP000053372"/>
    </source>
</evidence>
<feature type="domain" description="SLH" evidence="4">
    <location>
        <begin position="83"/>
        <end position="146"/>
    </location>
</feature>
<accession>A0A0V7ZGV1</accession>
<dbReference type="Proteomes" id="UP000053372">
    <property type="component" value="Unassembled WGS sequence"/>
</dbReference>
<organism evidence="5 6">
    <name type="scientific">Mastigocoleus testarum BC008</name>
    <dbReference type="NCBI Taxonomy" id="371196"/>
    <lineage>
        <taxon>Bacteria</taxon>
        <taxon>Bacillati</taxon>
        <taxon>Cyanobacteriota</taxon>
        <taxon>Cyanophyceae</taxon>
        <taxon>Nostocales</taxon>
        <taxon>Hapalosiphonaceae</taxon>
        <taxon>Mastigocoleus</taxon>
    </lineage>
</organism>
<dbReference type="SMART" id="SM00554">
    <property type="entry name" value="FAS1"/>
    <property type="match status" value="1"/>
</dbReference>
<dbReference type="RefSeq" id="WP_058184292.1">
    <property type="nucleotide sequence ID" value="NZ_LMTZ01000131.1"/>
</dbReference>
<keyword evidence="2" id="KW-0812">Transmembrane</keyword>
<gene>
    <name evidence="5" type="ORF">BC008_15230</name>
</gene>
<evidence type="ECO:0000259" key="3">
    <source>
        <dbReference type="PROSITE" id="PS50213"/>
    </source>
</evidence>
<dbReference type="InterPro" id="IPR011250">
    <property type="entry name" value="OMP/PagP_B-barrel"/>
</dbReference>
<dbReference type="SUPFAM" id="SSF56925">
    <property type="entry name" value="OMPA-like"/>
    <property type="match status" value="1"/>
</dbReference>
<feature type="domain" description="FAS1" evidence="3">
    <location>
        <begin position="295"/>
        <end position="428"/>
    </location>
</feature>